<feature type="signal peptide" evidence="5">
    <location>
        <begin position="1"/>
        <end position="24"/>
    </location>
</feature>
<evidence type="ECO:0000259" key="6">
    <source>
        <dbReference type="Pfam" id="PF02055"/>
    </source>
</evidence>
<feature type="domain" description="Glycosyl hydrolase family 30 beta sandwich" evidence="7">
    <location>
        <begin position="423"/>
        <end position="485"/>
    </location>
</feature>
<reference evidence="8 9" key="1">
    <citation type="submission" date="2023-09" db="EMBL/GenBank/DDBJ databases">
        <authorList>
            <person name="Rey-Velasco X."/>
        </authorList>
    </citation>
    <scope>NUCLEOTIDE SEQUENCE [LARGE SCALE GENOMIC DNA]</scope>
    <source>
        <strain evidence="8 9">F363</strain>
    </source>
</reference>
<accession>A0ABU3C907</accession>
<dbReference type="Proteomes" id="UP001262889">
    <property type="component" value="Unassembled WGS sequence"/>
</dbReference>
<dbReference type="InterPro" id="IPR033452">
    <property type="entry name" value="GH30_C"/>
</dbReference>
<dbReference type="Gene3D" id="3.20.20.80">
    <property type="entry name" value="Glycosidases"/>
    <property type="match status" value="1"/>
</dbReference>
<dbReference type="SUPFAM" id="SSF51011">
    <property type="entry name" value="Glycosyl hydrolase domain"/>
    <property type="match status" value="1"/>
</dbReference>
<evidence type="ECO:0000256" key="1">
    <source>
        <dbReference type="ARBA" id="ARBA00005382"/>
    </source>
</evidence>
<dbReference type="GO" id="GO:0016787">
    <property type="term" value="F:hydrolase activity"/>
    <property type="evidence" value="ECO:0007669"/>
    <property type="project" value="UniProtKB-KW"/>
</dbReference>
<proteinExistence type="inferred from homology"/>
<dbReference type="Pfam" id="PF02055">
    <property type="entry name" value="Glyco_hydro_30"/>
    <property type="match status" value="1"/>
</dbReference>
<dbReference type="PROSITE" id="PS51257">
    <property type="entry name" value="PROKAR_LIPOPROTEIN"/>
    <property type="match status" value="1"/>
</dbReference>
<protein>
    <submittedName>
        <fullName evidence="8">Glycoside hydrolase family 30 beta sandwich domain-containing protein</fullName>
    </submittedName>
</protein>
<organism evidence="8 9">
    <name type="scientific">Autumnicola tepida</name>
    <dbReference type="NCBI Taxonomy" id="3075595"/>
    <lineage>
        <taxon>Bacteria</taxon>
        <taxon>Pseudomonadati</taxon>
        <taxon>Bacteroidota</taxon>
        <taxon>Flavobacteriia</taxon>
        <taxon>Flavobacteriales</taxon>
        <taxon>Flavobacteriaceae</taxon>
        <taxon>Autumnicola</taxon>
    </lineage>
</organism>
<gene>
    <name evidence="8" type="ORF">RM553_08045</name>
</gene>
<evidence type="ECO:0000256" key="2">
    <source>
        <dbReference type="ARBA" id="ARBA00022729"/>
    </source>
</evidence>
<feature type="chain" id="PRO_5045056678" evidence="5">
    <location>
        <begin position="25"/>
        <end position="488"/>
    </location>
</feature>
<comment type="caution">
    <text evidence="8">The sequence shown here is derived from an EMBL/GenBank/DDBJ whole genome shotgun (WGS) entry which is preliminary data.</text>
</comment>
<evidence type="ECO:0000313" key="8">
    <source>
        <dbReference type="EMBL" id="MDT0642781.1"/>
    </source>
</evidence>
<evidence type="ECO:0000256" key="3">
    <source>
        <dbReference type="ARBA" id="ARBA00022801"/>
    </source>
</evidence>
<evidence type="ECO:0000256" key="4">
    <source>
        <dbReference type="RuleBase" id="RU361188"/>
    </source>
</evidence>
<feature type="domain" description="Glycosyl hydrolase family 30 TIM-barrel" evidence="6">
    <location>
        <begin position="89"/>
        <end position="420"/>
    </location>
</feature>
<keyword evidence="3 4" id="KW-0378">Hydrolase</keyword>
<dbReference type="Pfam" id="PF17189">
    <property type="entry name" value="Glyco_hydro_30C"/>
    <property type="match status" value="1"/>
</dbReference>
<dbReference type="InterPro" id="IPR013780">
    <property type="entry name" value="Glyco_hydro_b"/>
</dbReference>
<keyword evidence="9" id="KW-1185">Reference proteome</keyword>
<dbReference type="SUPFAM" id="SSF51445">
    <property type="entry name" value="(Trans)glycosidases"/>
    <property type="match status" value="1"/>
</dbReference>
<evidence type="ECO:0000259" key="7">
    <source>
        <dbReference type="Pfam" id="PF17189"/>
    </source>
</evidence>
<dbReference type="PRINTS" id="PR00843">
    <property type="entry name" value="GLHYDRLASE30"/>
</dbReference>
<sequence>MQIRLKKYVILAAGLGILSLSCSGDDEPTYEPPAPPAPVGEVVGQAKIWTTTGTGSKLLGRQDDVDIYDSTEGENPSITVDASQQYQEIEGFGAALTGSSAYVINRMDANQKNALLTDLFDPETGIGLSYLRLTMGASDFSLSDFTYNDVPQGQQDPDLSEFSIAEDEKHVIPVLKDILQISSDVGIMASPWSAPAWMKTSQSLYGGSLEERWYDTYADYFVKYIDAYASQGIEVNAVTPQNEPLHEAGYPTMKMEAAAQASFIKNSLGPTFEEQGINTKIIAYDHNFDEPGYPIAVLSDEEAYEYVDGVAFHAYAGNVSAMGEVHEAFPDKGLYFTEVSGGEWATGFAENLKWNMRNILIGTTKNWSKTALFWNLALNESFGPTNNGCEDCRGVVTVSGSGEIDKNVEYYSLAHFSKFIRPGAHRISSTEFDSSTGLQSVAFQNTDGSLVLVVLNDSGSTKSFSVINEEESFSSSLEANSVQTIVWE</sequence>
<name>A0ABU3C907_9FLAO</name>
<dbReference type="InterPro" id="IPR017853">
    <property type="entry name" value="GH"/>
</dbReference>
<dbReference type="PANTHER" id="PTHR11069:SF23">
    <property type="entry name" value="LYSOSOMAL ACID GLUCOSYLCERAMIDASE"/>
    <property type="match status" value="1"/>
</dbReference>
<keyword evidence="4" id="KW-0326">Glycosidase</keyword>
<dbReference type="EMBL" id="JAVRHQ010000007">
    <property type="protein sequence ID" value="MDT0642781.1"/>
    <property type="molecule type" value="Genomic_DNA"/>
</dbReference>
<evidence type="ECO:0000313" key="9">
    <source>
        <dbReference type="Proteomes" id="UP001262889"/>
    </source>
</evidence>
<keyword evidence="2 5" id="KW-0732">Signal</keyword>
<dbReference type="PANTHER" id="PTHR11069">
    <property type="entry name" value="GLUCOSYLCERAMIDASE"/>
    <property type="match status" value="1"/>
</dbReference>
<dbReference type="RefSeq" id="WP_311534411.1">
    <property type="nucleotide sequence ID" value="NZ_JAVRHQ010000007.1"/>
</dbReference>
<dbReference type="InterPro" id="IPR001139">
    <property type="entry name" value="Glyco_hydro_30"/>
</dbReference>
<dbReference type="InterPro" id="IPR033453">
    <property type="entry name" value="Glyco_hydro_30_TIM-barrel"/>
</dbReference>
<dbReference type="Gene3D" id="2.60.40.1180">
    <property type="entry name" value="Golgi alpha-mannosidase II"/>
    <property type="match status" value="1"/>
</dbReference>
<evidence type="ECO:0000256" key="5">
    <source>
        <dbReference type="SAM" id="SignalP"/>
    </source>
</evidence>
<comment type="similarity">
    <text evidence="1 4">Belongs to the glycosyl hydrolase 30 family.</text>
</comment>